<protein>
    <recommendedName>
        <fullName evidence="3">DUF4347 domain-containing protein</fullName>
    </recommendedName>
</protein>
<dbReference type="RefSeq" id="WP_186836264.1">
    <property type="nucleotide sequence ID" value="NZ_JACOPD010000002.1"/>
</dbReference>
<keyword evidence="2" id="KW-1185">Reference proteome</keyword>
<comment type="caution">
    <text evidence="1">The sequence shown here is derived from an EMBL/GenBank/DDBJ whole genome shotgun (WGS) entry which is preliminary data.</text>
</comment>
<evidence type="ECO:0000313" key="2">
    <source>
        <dbReference type="Proteomes" id="UP000628463"/>
    </source>
</evidence>
<gene>
    <name evidence="1" type="ORF">H8S01_04055</name>
</gene>
<dbReference type="Proteomes" id="UP000628463">
    <property type="component" value="Unassembled WGS sequence"/>
</dbReference>
<evidence type="ECO:0008006" key="3">
    <source>
        <dbReference type="Google" id="ProtNLM"/>
    </source>
</evidence>
<proteinExistence type="predicted"/>
<organism evidence="1 2">
    <name type="scientific">Lachnospira hominis</name>
    <name type="common">ex Liu et al. 2021</name>
    <dbReference type="NCBI Taxonomy" id="2763051"/>
    <lineage>
        <taxon>Bacteria</taxon>
        <taxon>Bacillati</taxon>
        <taxon>Bacillota</taxon>
        <taxon>Clostridia</taxon>
        <taxon>Lachnospirales</taxon>
        <taxon>Lachnospiraceae</taxon>
        <taxon>Lachnospira</taxon>
    </lineage>
</organism>
<dbReference type="EMBL" id="JACOPD010000002">
    <property type="protein sequence ID" value="MBC5680135.1"/>
    <property type="molecule type" value="Genomic_DNA"/>
</dbReference>
<name>A0ABR7FY66_9FIRM</name>
<accession>A0ABR7FY66</accession>
<sequence length="517" mass="59215">MKNTKLLFEMLLVGLIFVTCLFKSRERICAGELQVECVLHKIEICNICQHDFNSSLCSHSKGVLYGGNECTPYEERYCNICGENIVYCEHEEGVEYGGTECNPWERCNICGNNYYDAGGACSHWKGEYYGGEECSPYEIYVCNICGENYWGGSCSHSEGAWYDEGYCELDKLTICNICGNNYFDPDGACSHWEGEMYGQVECTTTTICNICGNNYYDIDGACSHWKGNYYGGTVCEYNYLKICNLCGNNYNDPSACGHWEGQSYGDEECNPTDKMMCNICNDWYMNCCHIVGREYKNIAYYFYIESRYDQMNSDVSDLEKIGNDENNPYNDSNKIYAVVKYETNSNEQFINAWNSLGIYDEKDCCIYTVIMNMHGNEYEISNGVGKGYSFKLDTSDIESLKKKPVQRLVLLQCSVGKISSAGENIASSFARVVSGRVLAGDAEVNNNKIEGEYMGQFPDEDNFTSINMNTYVRYYVKEGSNGWFIYKYDWNERKIKYEYMAEAVKKFRIYQLLAFFD</sequence>
<reference evidence="1 2" key="1">
    <citation type="submission" date="2020-08" db="EMBL/GenBank/DDBJ databases">
        <title>Genome public.</title>
        <authorList>
            <person name="Liu C."/>
            <person name="Sun Q."/>
        </authorList>
    </citation>
    <scope>NUCLEOTIDE SEQUENCE [LARGE SCALE GENOMIC DNA]</scope>
    <source>
        <strain evidence="1 2">NSJ-43</strain>
    </source>
</reference>
<evidence type="ECO:0000313" key="1">
    <source>
        <dbReference type="EMBL" id="MBC5680135.1"/>
    </source>
</evidence>